<evidence type="ECO:0000313" key="1">
    <source>
        <dbReference type="EMBL" id="GHI40065.1"/>
    </source>
</evidence>
<proteinExistence type="predicted"/>
<gene>
    <name evidence="1" type="ORF">Sviol_44730</name>
</gene>
<name>A0ABQ3QS44_9ACTN</name>
<protein>
    <submittedName>
        <fullName evidence="1">Uncharacterized protein</fullName>
    </submittedName>
</protein>
<reference evidence="1" key="1">
    <citation type="submission" date="2024-05" db="EMBL/GenBank/DDBJ databases">
        <title>Whole genome shotgun sequence of Streptomyces violascens NBRC 12920.</title>
        <authorList>
            <person name="Komaki H."/>
            <person name="Tamura T."/>
        </authorList>
    </citation>
    <scope>NUCLEOTIDE SEQUENCE</scope>
    <source>
        <strain evidence="1">NBRC 12920</strain>
    </source>
</reference>
<comment type="caution">
    <text evidence="1">The sequence shown here is derived from an EMBL/GenBank/DDBJ whole genome shotgun (WGS) entry which is preliminary data.</text>
</comment>
<evidence type="ECO:0000313" key="2">
    <source>
        <dbReference type="Proteomes" id="UP001050808"/>
    </source>
</evidence>
<dbReference type="EMBL" id="BNDY01000017">
    <property type="protein sequence ID" value="GHI40065.1"/>
    <property type="molecule type" value="Genomic_DNA"/>
</dbReference>
<keyword evidence="2" id="KW-1185">Reference proteome</keyword>
<sequence>MVAAAPVVRDVRTVVIVVAGEILVDLSTRGIAALAQYVQA</sequence>
<organism evidence="1 2">
    <name type="scientific">Streptomyces violascens</name>
    <dbReference type="NCBI Taxonomy" id="67381"/>
    <lineage>
        <taxon>Bacteria</taxon>
        <taxon>Bacillati</taxon>
        <taxon>Actinomycetota</taxon>
        <taxon>Actinomycetes</taxon>
        <taxon>Kitasatosporales</taxon>
        <taxon>Streptomycetaceae</taxon>
        <taxon>Streptomyces</taxon>
    </lineage>
</organism>
<dbReference type="Proteomes" id="UP001050808">
    <property type="component" value="Unassembled WGS sequence"/>
</dbReference>
<accession>A0ABQ3QS44</accession>